<name>A0A2I3C777_VIBAX</name>
<dbReference type="HOGENOM" id="CLU_017028_0_3_6"/>
<evidence type="ECO:0000313" key="7">
    <source>
        <dbReference type="EMBL" id="AGV16999.1"/>
    </source>
</evidence>
<keyword evidence="4" id="KW-0732">Signal</keyword>
<dbReference type="InterPro" id="IPR023765">
    <property type="entry name" value="SBP_5_CS"/>
</dbReference>
<gene>
    <name evidence="7" type="ORF">N646_1166</name>
</gene>
<organism evidence="7 8">
    <name type="scientific">Vibrio alginolyticus (strain ATCC 17749 / DSM 2171 / NBRC 15630 / NCIMB 1903 / NCTC 12160 / XII-53)</name>
    <dbReference type="NCBI Taxonomy" id="1219076"/>
    <lineage>
        <taxon>Bacteria</taxon>
        <taxon>Pseudomonadati</taxon>
        <taxon>Pseudomonadota</taxon>
        <taxon>Gammaproteobacteria</taxon>
        <taxon>Vibrionales</taxon>
        <taxon>Vibrionaceae</taxon>
        <taxon>Vibrio</taxon>
    </lineage>
</organism>
<dbReference type="InterPro" id="IPR030678">
    <property type="entry name" value="Peptide/Ni-bd"/>
</dbReference>
<reference evidence="7 8" key="1">
    <citation type="journal article" date="2015" name="Genome Announc.">
        <title>Complete genome sequence of Vibrio alginolyticus ATCC 17749.</title>
        <authorList>
            <person name="Liu X.F."/>
            <person name="Cao Y."/>
            <person name="Zhang H.L."/>
            <person name="Chen Y.J."/>
            <person name="Hu C.J."/>
        </authorList>
    </citation>
    <scope>NUCLEOTIDE SEQUENCE [LARGE SCALE GENOMIC DNA]</scope>
    <source>
        <strain evidence="8">ATCC 17749 / DSM 2171 / NBRC 15630 / NCIMB 1903 / NCTC 12160 / XII-53</strain>
    </source>
</reference>
<comment type="subcellular location">
    <subcellularLocation>
        <location evidence="1">Cell envelope</location>
    </subcellularLocation>
</comment>
<evidence type="ECO:0000256" key="3">
    <source>
        <dbReference type="ARBA" id="ARBA00022448"/>
    </source>
</evidence>
<evidence type="ECO:0000256" key="5">
    <source>
        <dbReference type="SAM" id="MobiDB-lite"/>
    </source>
</evidence>
<dbReference type="PANTHER" id="PTHR30290:SF10">
    <property type="entry name" value="PERIPLASMIC OLIGOPEPTIDE-BINDING PROTEIN-RELATED"/>
    <property type="match status" value="1"/>
</dbReference>
<protein>
    <submittedName>
        <fullName evidence="7">Oligopeptide ABC transporter, periplasmic oligopeptide-binding protein</fullName>
    </submittedName>
</protein>
<dbReference type="PROSITE" id="PS01040">
    <property type="entry name" value="SBP_BACTERIAL_5"/>
    <property type="match status" value="1"/>
</dbReference>
<dbReference type="Pfam" id="PF00496">
    <property type="entry name" value="SBP_bac_5"/>
    <property type="match status" value="1"/>
</dbReference>
<dbReference type="GO" id="GO:0015833">
    <property type="term" value="P:peptide transport"/>
    <property type="evidence" value="ECO:0007669"/>
    <property type="project" value="TreeGrafter"/>
</dbReference>
<dbReference type="PANTHER" id="PTHR30290">
    <property type="entry name" value="PERIPLASMIC BINDING COMPONENT OF ABC TRANSPORTER"/>
    <property type="match status" value="1"/>
</dbReference>
<dbReference type="InterPro" id="IPR039424">
    <property type="entry name" value="SBP_5"/>
</dbReference>
<evidence type="ECO:0000259" key="6">
    <source>
        <dbReference type="Pfam" id="PF00496"/>
    </source>
</evidence>
<dbReference type="AlphaFoldDB" id="A0A2I3C777"/>
<evidence type="ECO:0000256" key="4">
    <source>
        <dbReference type="ARBA" id="ARBA00022729"/>
    </source>
</evidence>
<feature type="domain" description="Solute-binding protein family 5" evidence="6">
    <location>
        <begin position="110"/>
        <end position="488"/>
    </location>
</feature>
<dbReference type="SUPFAM" id="SSF53850">
    <property type="entry name" value="Periplasmic binding protein-like II"/>
    <property type="match status" value="1"/>
</dbReference>
<evidence type="ECO:0000313" key="8">
    <source>
        <dbReference type="Proteomes" id="UP000016714"/>
    </source>
</evidence>
<sequence length="568" mass="63604">MLTKKFGVLRMYKNKITRALFIGAGLSLALAGCGEKPAEKQAAEPAPAPAPEAKSDSKEPKLAAVQELVRGNGTEVATIDPHKSQGVPESHVIRDLLEGLVNQDADGNTIPGVAESWETEDNKTYTFHLREDAKWSNGDPVTAGDFVYSFQRAVDPATASPYAWYMEYTKMKNAKDIVAGKKDKSELGVKAVDDHTLVVELDTAVPYFVMMMGHTTVKPVHQATVEKFGDQWTKPENFVGNGAYVVDNWVVNERLVLKRNEQYWDNENTTLDQVTFLPIENQVAEMNRFLAGEIDFTNELPTEHFKRLKKEHPQEVSVTGNLCTYYYIFNTKKKPFDDVRVRKAISYAIDRNIVTDAILGQGQKPAYFLTPEITAGFNPEIPAYGKMTQEERNAEAARLLEEAGYGADNPLEFNLLYNTSENHKKLAVALGSMWKKTLGLDVTLENQEWKTYLSTKDSGNFEVARAGWCGDYNEASSFLTLMMSNNTTGGIHYDSKEYDAIMNKAFASTSDEERQALYLEAEKLMAKDMPIAPIYQYVKSRLLSPKVGGFPVNNAEDKIYSKDLYITE</sequence>
<evidence type="ECO:0000256" key="2">
    <source>
        <dbReference type="ARBA" id="ARBA00005695"/>
    </source>
</evidence>
<dbReference type="Proteomes" id="UP000016714">
    <property type="component" value="Chromosome 1"/>
</dbReference>
<dbReference type="Gene3D" id="3.10.105.10">
    <property type="entry name" value="Dipeptide-binding Protein, Domain 3"/>
    <property type="match status" value="1"/>
</dbReference>
<dbReference type="FunFam" id="3.90.76.10:FF:000001">
    <property type="entry name" value="Oligopeptide ABC transporter substrate-binding protein"/>
    <property type="match status" value="1"/>
</dbReference>
<dbReference type="PIRSF" id="PIRSF002741">
    <property type="entry name" value="MppA"/>
    <property type="match status" value="1"/>
</dbReference>
<dbReference type="Gene3D" id="3.90.76.10">
    <property type="entry name" value="Dipeptide-binding Protein, Domain 1"/>
    <property type="match status" value="1"/>
</dbReference>
<feature type="region of interest" description="Disordered" evidence="5">
    <location>
        <begin position="39"/>
        <end position="60"/>
    </location>
</feature>
<dbReference type="CDD" id="cd08504">
    <property type="entry name" value="PBP2_OppA"/>
    <property type="match status" value="1"/>
</dbReference>
<evidence type="ECO:0000256" key="1">
    <source>
        <dbReference type="ARBA" id="ARBA00004196"/>
    </source>
</evidence>
<dbReference type="GO" id="GO:1904680">
    <property type="term" value="F:peptide transmembrane transporter activity"/>
    <property type="evidence" value="ECO:0007669"/>
    <property type="project" value="TreeGrafter"/>
</dbReference>
<dbReference type="KEGG" id="vag:N646_1166"/>
<keyword evidence="3" id="KW-0813">Transport</keyword>
<accession>A0A2I3C777</accession>
<proteinExistence type="inferred from homology"/>
<dbReference type="GO" id="GO:0030288">
    <property type="term" value="C:outer membrane-bounded periplasmic space"/>
    <property type="evidence" value="ECO:0007669"/>
    <property type="project" value="TreeGrafter"/>
</dbReference>
<dbReference type="Gene3D" id="3.40.190.10">
    <property type="entry name" value="Periplasmic binding protein-like II"/>
    <property type="match status" value="1"/>
</dbReference>
<dbReference type="EMBL" id="CP006718">
    <property type="protein sequence ID" value="AGV16999.1"/>
    <property type="molecule type" value="Genomic_DNA"/>
</dbReference>
<dbReference type="InterPro" id="IPR000914">
    <property type="entry name" value="SBP_5_dom"/>
</dbReference>
<dbReference type="GO" id="GO:0043190">
    <property type="term" value="C:ATP-binding cassette (ABC) transporter complex"/>
    <property type="evidence" value="ECO:0007669"/>
    <property type="project" value="InterPro"/>
</dbReference>
<comment type="similarity">
    <text evidence="2">Belongs to the bacterial solute-binding protein 5 family.</text>
</comment>
<dbReference type="FunFam" id="3.10.105.10:FF:000001">
    <property type="entry name" value="Oligopeptide ABC transporter, oligopeptide-binding protein"/>
    <property type="match status" value="1"/>
</dbReference>
<dbReference type="PROSITE" id="PS51257">
    <property type="entry name" value="PROKAR_LIPOPROTEIN"/>
    <property type="match status" value="1"/>
</dbReference>